<gene>
    <name evidence="2" type="ORF">NCTC12993_05225</name>
</gene>
<protein>
    <submittedName>
        <fullName evidence="2">Uncharacterized protein</fullName>
    </submittedName>
</protein>
<name>A0A485BNQ0_KLUCR</name>
<sequence>MAGAPVFPGDSSGKPMQSSPVSVDLSLIPEAVRAAQESDVVIACVGDLAGVVPERDGG</sequence>
<reference evidence="2 3" key="1">
    <citation type="submission" date="2019-03" db="EMBL/GenBank/DDBJ databases">
        <authorList>
            <consortium name="Pathogen Informatics"/>
        </authorList>
    </citation>
    <scope>NUCLEOTIDE SEQUENCE [LARGE SCALE GENOMIC DNA]</scope>
    <source>
        <strain evidence="2 3">NCTC12993</strain>
    </source>
</reference>
<evidence type="ECO:0000256" key="1">
    <source>
        <dbReference type="SAM" id="MobiDB-lite"/>
    </source>
</evidence>
<keyword evidence="3" id="KW-1185">Reference proteome</keyword>
<dbReference type="Proteomes" id="UP000401081">
    <property type="component" value="Unassembled WGS sequence"/>
</dbReference>
<evidence type="ECO:0000313" key="2">
    <source>
        <dbReference type="EMBL" id="VFS74990.1"/>
    </source>
</evidence>
<dbReference type="EMBL" id="CAADJD010000022">
    <property type="protein sequence ID" value="VFS74990.1"/>
    <property type="molecule type" value="Genomic_DNA"/>
</dbReference>
<feature type="region of interest" description="Disordered" evidence="1">
    <location>
        <begin position="1"/>
        <end position="21"/>
    </location>
</feature>
<accession>A0A485BNQ0</accession>
<evidence type="ECO:0000313" key="3">
    <source>
        <dbReference type="Proteomes" id="UP000401081"/>
    </source>
</evidence>
<organism evidence="2 3">
    <name type="scientific">Kluyvera cryocrescens</name>
    <name type="common">Kluyvera citrophila</name>
    <dbReference type="NCBI Taxonomy" id="580"/>
    <lineage>
        <taxon>Bacteria</taxon>
        <taxon>Pseudomonadati</taxon>
        <taxon>Pseudomonadota</taxon>
        <taxon>Gammaproteobacteria</taxon>
        <taxon>Enterobacterales</taxon>
        <taxon>Enterobacteriaceae</taxon>
        <taxon>Kluyvera</taxon>
    </lineage>
</organism>
<dbReference type="AlphaFoldDB" id="A0A485BNQ0"/>
<proteinExistence type="predicted"/>